<evidence type="ECO:0000313" key="2">
    <source>
        <dbReference type="EMBL" id="MBA0788263.1"/>
    </source>
</evidence>
<name>A0A7J9FSJ6_9ROSI</name>
<organism evidence="2 3">
    <name type="scientific">Gossypium trilobum</name>
    <dbReference type="NCBI Taxonomy" id="34281"/>
    <lineage>
        <taxon>Eukaryota</taxon>
        <taxon>Viridiplantae</taxon>
        <taxon>Streptophyta</taxon>
        <taxon>Embryophyta</taxon>
        <taxon>Tracheophyta</taxon>
        <taxon>Spermatophyta</taxon>
        <taxon>Magnoliopsida</taxon>
        <taxon>eudicotyledons</taxon>
        <taxon>Gunneridae</taxon>
        <taxon>Pentapetalae</taxon>
        <taxon>rosids</taxon>
        <taxon>malvids</taxon>
        <taxon>Malvales</taxon>
        <taxon>Malvaceae</taxon>
        <taxon>Malvoideae</taxon>
        <taxon>Gossypium</taxon>
    </lineage>
</organism>
<gene>
    <name evidence="2" type="ORF">Gotri_026713</name>
</gene>
<evidence type="ECO:0000313" key="3">
    <source>
        <dbReference type="Proteomes" id="UP000593568"/>
    </source>
</evidence>
<accession>A0A7J9FSJ6</accession>
<feature type="region of interest" description="Disordered" evidence="1">
    <location>
        <begin position="1"/>
        <end position="22"/>
    </location>
</feature>
<comment type="caution">
    <text evidence="2">The sequence shown here is derived from an EMBL/GenBank/DDBJ whole genome shotgun (WGS) entry which is preliminary data.</text>
</comment>
<reference evidence="2 3" key="1">
    <citation type="journal article" date="2019" name="Genome Biol. Evol.">
        <title>Insights into the evolution of the New World diploid cottons (Gossypium, subgenus Houzingenia) based on genome sequencing.</title>
        <authorList>
            <person name="Grover C.E."/>
            <person name="Arick M.A. 2nd"/>
            <person name="Thrash A."/>
            <person name="Conover J.L."/>
            <person name="Sanders W.S."/>
            <person name="Peterson D.G."/>
            <person name="Frelichowski J.E."/>
            <person name="Scheffler J.A."/>
            <person name="Scheffler B.E."/>
            <person name="Wendel J.F."/>
        </authorList>
    </citation>
    <scope>NUCLEOTIDE SEQUENCE [LARGE SCALE GENOMIC DNA]</scope>
    <source>
        <strain evidence="2">8</strain>
        <tissue evidence="2">Leaf</tissue>
    </source>
</reference>
<dbReference type="EMBL" id="JABEZW010227452">
    <property type="protein sequence ID" value="MBA0788263.1"/>
    <property type="molecule type" value="Genomic_DNA"/>
</dbReference>
<evidence type="ECO:0000256" key="1">
    <source>
        <dbReference type="SAM" id="MobiDB-lite"/>
    </source>
</evidence>
<proteinExistence type="predicted"/>
<dbReference type="Proteomes" id="UP000593568">
    <property type="component" value="Unassembled WGS sequence"/>
</dbReference>
<sequence>MATFLSDERVSESRSVDDQETKKSYLKKVKVIRCAEGDSVEDIKFREGDVKKFMVKGISTIEFSNRIQQILFKEMETTVMLKLLGCNIGYAALYNQIISLWRPPKSFHLMDIENEYFLAKL</sequence>
<dbReference type="AlphaFoldDB" id="A0A7J9FSJ6"/>
<protein>
    <submittedName>
        <fullName evidence="2">Uncharacterized protein</fullName>
    </submittedName>
</protein>
<keyword evidence="3" id="KW-1185">Reference proteome</keyword>